<proteinExistence type="predicted"/>
<gene>
    <name evidence="1" type="ORF">CEXT_351281</name>
</gene>
<name>A0AAV4SF96_CAEEX</name>
<dbReference type="EMBL" id="BPLR01009404">
    <property type="protein sequence ID" value="GIY31644.1"/>
    <property type="molecule type" value="Genomic_DNA"/>
</dbReference>
<organism evidence="1 2">
    <name type="scientific">Caerostris extrusa</name>
    <name type="common">Bark spider</name>
    <name type="synonym">Caerostris bankana</name>
    <dbReference type="NCBI Taxonomy" id="172846"/>
    <lineage>
        <taxon>Eukaryota</taxon>
        <taxon>Metazoa</taxon>
        <taxon>Ecdysozoa</taxon>
        <taxon>Arthropoda</taxon>
        <taxon>Chelicerata</taxon>
        <taxon>Arachnida</taxon>
        <taxon>Araneae</taxon>
        <taxon>Araneomorphae</taxon>
        <taxon>Entelegynae</taxon>
        <taxon>Araneoidea</taxon>
        <taxon>Araneidae</taxon>
        <taxon>Caerostris</taxon>
    </lineage>
</organism>
<evidence type="ECO:0000313" key="1">
    <source>
        <dbReference type="EMBL" id="GIY31644.1"/>
    </source>
</evidence>
<keyword evidence="2" id="KW-1185">Reference proteome</keyword>
<sequence length="87" mass="9935">MVFSILHIPPPPLQFLKRSRLISFRIILPMSGDPLPSQTPASSETVRHTLSANRMLLQLHVSSHSTAFSFRMHRFAVIDTFLPIKLR</sequence>
<reference evidence="1 2" key="1">
    <citation type="submission" date="2021-06" db="EMBL/GenBank/DDBJ databases">
        <title>Caerostris extrusa draft genome.</title>
        <authorList>
            <person name="Kono N."/>
            <person name="Arakawa K."/>
        </authorList>
    </citation>
    <scope>NUCLEOTIDE SEQUENCE [LARGE SCALE GENOMIC DNA]</scope>
</reference>
<evidence type="ECO:0000313" key="2">
    <source>
        <dbReference type="Proteomes" id="UP001054945"/>
    </source>
</evidence>
<accession>A0AAV4SF96</accession>
<comment type="caution">
    <text evidence="1">The sequence shown here is derived from an EMBL/GenBank/DDBJ whole genome shotgun (WGS) entry which is preliminary data.</text>
</comment>
<protein>
    <submittedName>
        <fullName evidence="1">Uncharacterized protein</fullName>
    </submittedName>
</protein>
<dbReference type="AlphaFoldDB" id="A0AAV4SF96"/>
<dbReference type="Proteomes" id="UP001054945">
    <property type="component" value="Unassembled WGS sequence"/>
</dbReference>